<name>A0ABU9WYZ6_9MICC</name>
<sequence>MTEHSSALVGFAVLRANFNAEAPSYIDNFRGFVLGVLVEEHPKRLTQDKIAAEIRESFGIAIPDLVVGKILKRAKRTRLIEGEPSGYSLTQDGLKAAPAIKGMRDKYLRQQNELEDRFFEFTKAEFPLRPELQEAPAAEDLVKYLDRIAVPVIASAVRGRRLADLDSRTDDQSQDSEYVVARFVAHLHERDSVGFSYLEEFAKGAILASVVTLDTSTFRNSLATLSIYVDTPVLIDLLGYGGVPQALATSQLIDLARAQGATICAFEHSVRELDGVMQSAESFSRNTQGREARPIDLTFQELHWSAADIAIGRQMIPKRLQDLGIEVRSTPDGYRAYGLDEEALERHLQEVVHYRHESTRRYDVESISAIHRLRRGSSHGFLDRCGAVLLTNNTELVRASQLVEGERHDWPLAMSDSALAGILWARSPAVAQDLPRNMVVASAYAGMQPEAHLWARYVDEVKTLESRGEVSADEAVVLRATVAGKNALMEETLGLDARVNSDSPLAVLQRLRTEIEEPFHRELIVREGEEAAASASADSAAAAWLENEGEITRISAELDEQREEAQRLSSQLESLRDIERNRRTNIEAFAHRRAALLIKVALWVIVAPLVSLAGLKLIDPPWLAQLSPIVGWLAGACAALVAIFAILDSLGQGTVTQWLKSLERPLADRIRRKALSRAGLEV</sequence>
<feature type="transmembrane region" description="Helical" evidence="2">
    <location>
        <begin position="596"/>
        <end position="617"/>
    </location>
</feature>
<reference evidence="3 4" key="1">
    <citation type="submission" date="2024-05" db="EMBL/GenBank/DDBJ databases">
        <title>Sinomonas sp. nov., isolated from a waste landfill.</title>
        <authorList>
            <person name="Zhao Y."/>
        </authorList>
    </citation>
    <scope>NUCLEOTIDE SEQUENCE [LARGE SCALE GENOMIC DNA]</scope>
    <source>
        <strain evidence="3 4">CCTCC AB2014300</strain>
    </source>
</reference>
<accession>A0ABU9WYZ6</accession>
<feature type="coiled-coil region" evidence="1">
    <location>
        <begin position="551"/>
        <end position="578"/>
    </location>
</feature>
<protein>
    <submittedName>
        <fullName evidence="3">Uncharacterized protein</fullName>
    </submittedName>
</protein>
<dbReference type="EMBL" id="JBDFRB010000005">
    <property type="protein sequence ID" value="MEN2744419.1"/>
    <property type="molecule type" value="Genomic_DNA"/>
</dbReference>
<keyword evidence="4" id="KW-1185">Reference proteome</keyword>
<keyword evidence="2" id="KW-1133">Transmembrane helix</keyword>
<comment type="caution">
    <text evidence="3">The sequence shown here is derived from an EMBL/GenBank/DDBJ whole genome shotgun (WGS) entry which is preliminary data.</text>
</comment>
<evidence type="ECO:0000256" key="2">
    <source>
        <dbReference type="SAM" id="Phobius"/>
    </source>
</evidence>
<evidence type="ECO:0000313" key="4">
    <source>
        <dbReference type="Proteomes" id="UP001422074"/>
    </source>
</evidence>
<keyword evidence="2" id="KW-0472">Membrane</keyword>
<evidence type="ECO:0000256" key="1">
    <source>
        <dbReference type="SAM" id="Coils"/>
    </source>
</evidence>
<dbReference type="RefSeq" id="WP_345884425.1">
    <property type="nucleotide sequence ID" value="NZ_JBDFRB010000005.1"/>
</dbReference>
<gene>
    <name evidence="3" type="ORF">ABCQ75_07680</name>
</gene>
<dbReference type="Proteomes" id="UP001422074">
    <property type="component" value="Unassembled WGS sequence"/>
</dbReference>
<proteinExistence type="predicted"/>
<keyword evidence="2" id="KW-0812">Transmembrane</keyword>
<keyword evidence="1" id="KW-0175">Coiled coil</keyword>
<evidence type="ECO:0000313" key="3">
    <source>
        <dbReference type="EMBL" id="MEN2744419.1"/>
    </source>
</evidence>
<organism evidence="3 4">
    <name type="scientific">Sinomonas halotolerans</name>
    <dbReference type="NCBI Taxonomy" id="1644133"/>
    <lineage>
        <taxon>Bacteria</taxon>
        <taxon>Bacillati</taxon>
        <taxon>Actinomycetota</taxon>
        <taxon>Actinomycetes</taxon>
        <taxon>Micrococcales</taxon>
        <taxon>Micrococcaceae</taxon>
        <taxon>Sinomonas</taxon>
    </lineage>
</organism>
<feature type="transmembrane region" description="Helical" evidence="2">
    <location>
        <begin position="629"/>
        <end position="650"/>
    </location>
</feature>